<dbReference type="OrthoDB" id="9983560at2759"/>
<feature type="chain" id="PRO_5012994750" description="FAD-binding PCMH-type domain-containing protein" evidence="3">
    <location>
        <begin position="16"/>
        <end position="558"/>
    </location>
</feature>
<dbReference type="Pfam" id="PF08031">
    <property type="entry name" value="BBE"/>
    <property type="match status" value="1"/>
</dbReference>
<protein>
    <recommendedName>
        <fullName evidence="4">FAD-binding PCMH-type domain-containing protein</fullName>
    </recommendedName>
</protein>
<feature type="signal peptide" evidence="3">
    <location>
        <begin position="1"/>
        <end position="15"/>
    </location>
</feature>
<dbReference type="GO" id="GO:0071949">
    <property type="term" value="F:FAD binding"/>
    <property type="evidence" value="ECO:0007669"/>
    <property type="project" value="InterPro"/>
</dbReference>
<dbReference type="HOGENOM" id="CLU_018354_4_4_1"/>
<dbReference type="PANTHER" id="PTHR13878">
    <property type="entry name" value="GULONOLACTONE OXIDASE"/>
    <property type="match status" value="1"/>
</dbReference>
<dbReference type="InterPro" id="IPR036318">
    <property type="entry name" value="FAD-bd_PCMH-like_sf"/>
</dbReference>
<organism evidence="5 6">
    <name type="scientific">Botryobasidium botryosum (strain FD-172 SS1)</name>
    <dbReference type="NCBI Taxonomy" id="930990"/>
    <lineage>
        <taxon>Eukaryota</taxon>
        <taxon>Fungi</taxon>
        <taxon>Dikarya</taxon>
        <taxon>Basidiomycota</taxon>
        <taxon>Agaricomycotina</taxon>
        <taxon>Agaricomycetes</taxon>
        <taxon>Cantharellales</taxon>
        <taxon>Botryobasidiaceae</taxon>
        <taxon>Botryobasidium</taxon>
    </lineage>
</organism>
<sequence>MLVISLLFLASGASAARYPPHCVAGDPCWPADVSWARLNSTLHGRLVRSLPPAAPCHIPNYDEVACAAVKANWASASWRARQPGAYQDTAWENGDEPCYVDGPQNATCRQGLVPYYTAVVLSVEDIQAAVIFAKDNHLRTRIKGASHDFLGKSSGKGSFGIQTIHMKGITFKDSFVPTACNVPAQKAVSVAAGELFSDLYKATDARGVTIVGGGCTSVGAAGGWALGGGHSHLTPLYGLGVDNILQFSVVTADGRARVVNQCQNPDLFWALRGGGGGFAVVTSVTYKTHPAIESTNIVLVSFRATPELFTSALSKYLGFQTKAADAGFFTSSVILPSAGMVLGAYVLSNSDDSAASTNSTFDPLFQFAAEHPNQVTVTTTAMALKSQLSVVHQIVPEGMPQGTISIWGSRLFPRSAFEGDEKNQKLAKFLSTATMPDSSIVLMIMGGKVNEVAPSATAVNPSWRTMFGHIMIERKWSSDTNISDRNAIRKDLTQKTQELAQFVPDMGAYMNEADAGEPEWQKTFWGDNYPRLLAIKSKYDPSGVLTCRKCVGDDIFGS</sequence>
<dbReference type="Proteomes" id="UP000027195">
    <property type="component" value="Unassembled WGS sequence"/>
</dbReference>
<proteinExistence type="inferred from homology"/>
<feature type="domain" description="FAD-binding PCMH-type" evidence="4">
    <location>
        <begin position="110"/>
        <end position="291"/>
    </location>
</feature>
<reference evidence="6" key="1">
    <citation type="journal article" date="2014" name="Proc. Natl. Acad. Sci. U.S.A.">
        <title>Extensive sampling of basidiomycete genomes demonstrates inadequacy of the white-rot/brown-rot paradigm for wood decay fungi.</title>
        <authorList>
            <person name="Riley R."/>
            <person name="Salamov A.A."/>
            <person name="Brown D.W."/>
            <person name="Nagy L.G."/>
            <person name="Floudas D."/>
            <person name="Held B.W."/>
            <person name="Levasseur A."/>
            <person name="Lombard V."/>
            <person name="Morin E."/>
            <person name="Otillar R."/>
            <person name="Lindquist E.A."/>
            <person name="Sun H."/>
            <person name="LaButti K.M."/>
            <person name="Schmutz J."/>
            <person name="Jabbour D."/>
            <person name="Luo H."/>
            <person name="Baker S.E."/>
            <person name="Pisabarro A.G."/>
            <person name="Walton J.D."/>
            <person name="Blanchette R.A."/>
            <person name="Henrissat B."/>
            <person name="Martin F."/>
            <person name="Cullen D."/>
            <person name="Hibbett D.S."/>
            <person name="Grigoriev I.V."/>
        </authorList>
    </citation>
    <scope>NUCLEOTIDE SEQUENCE [LARGE SCALE GENOMIC DNA]</scope>
    <source>
        <strain evidence="6">FD-172 SS1</strain>
    </source>
</reference>
<accession>A0A067M4Q9</accession>
<dbReference type="STRING" id="930990.A0A067M4Q9"/>
<dbReference type="InterPro" id="IPR016166">
    <property type="entry name" value="FAD-bd_PCMH"/>
</dbReference>
<dbReference type="AlphaFoldDB" id="A0A067M4Q9"/>
<evidence type="ECO:0000256" key="2">
    <source>
        <dbReference type="ARBA" id="ARBA00023002"/>
    </source>
</evidence>
<dbReference type="PROSITE" id="PS51387">
    <property type="entry name" value="FAD_PCMH"/>
    <property type="match status" value="1"/>
</dbReference>
<gene>
    <name evidence="5" type="ORF">BOTBODRAFT_190389</name>
</gene>
<evidence type="ECO:0000313" key="5">
    <source>
        <dbReference type="EMBL" id="KDQ10549.1"/>
    </source>
</evidence>
<dbReference type="PANTHER" id="PTHR13878:SF91">
    <property type="entry name" value="FAD BINDING DOMAIN PROTEIN (AFU_ORTHOLOGUE AFUA_6G12070)-RELATED"/>
    <property type="match status" value="1"/>
</dbReference>
<evidence type="ECO:0000259" key="4">
    <source>
        <dbReference type="PROSITE" id="PS51387"/>
    </source>
</evidence>
<dbReference type="InterPro" id="IPR050432">
    <property type="entry name" value="FAD-linked_Oxidoreductases_BP"/>
</dbReference>
<dbReference type="Gene3D" id="3.30.465.10">
    <property type="match status" value="2"/>
</dbReference>
<dbReference type="InterPro" id="IPR006094">
    <property type="entry name" value="Oxid_FAD_bind_N"/>
</dbReference>
<dbReference type="InParanoid" id="A0A067M4Q9"/>
<name>A0A067M4Q9_BOTB1</name>
<dbReference type="SUPFAM" id="SSF56176">
    <property type="entry name" value="FAD-binding/transporter-associated domain-like"/>
    <property type="match status" value="1"/>
</dbReference>
<keyword evidence="2" id="KW-0560">Oxidoreductase</keyword>
<keyword evidence="3" id="KW-0732">Signal</keyword>
<dbReference type="Pfam" id="PF01565">
    <property type="entry name" value="FAD_binding_4"/>
    <property type="match status" value="1"/>
</dbReference>
<dbReference type="InterPro" id="IPR012951">
    <property type="entry name" value="BBE"/>
</dbReference>
<dbReference type="InterPro" id="IPR016169">
    <property type="entry name" value="FAD-bd_PCMH_sub2"/>
</dbReference>
<keyword evidence="6" id="KW-1185">Reference proteome</keyword>
<evidence type="ECO:0000256" key="3">
    <source>
        <dbReference type="SAM" id="SignalP"/>
    </source>
</evidence>
<comment type="similarity">
    <text evidence="1">Belongs to the oxygen-dependent FAD-linked oxidoreductase family.</text>
</comment>
<dbReference type="EMBL" id="KL198066">
    <property type="protein sequence ID" value="KDQ10549.1"/>
    <property type="molecule type" value="Genomic_DNA"/>
</dbReference>
<dbReference type="GO" id="GO:0016491">
    <property type="term" value="F:oxidoreductase activity"/>
    <property type="evidence" value="ECO:0007669"/>
    <property type="project" value="UniProtKB-KW"/>
</dbReference>
<evidence type="ECO:0000256" key="1">
    <source>
        <dbReference type="ARBA" id="ARBA00005466"/>
    </source>
</evidence>
<evidence type="ECO:0000313" key="6">
    <source>
        <dbReference type="Proteomes" id="UP000027195"/>
    </source>
</evidence>